<dbReference type="InterPro" id="IPR029492">
    <property type="entry name" value="DUF4435"/>
</dbReference>
<evidence type="ECO:0000259" key="1">
    <source>
        <dbReference type="Pfam" id="PF14491"/>
    </source>
</evidence>
<reference evidence="3 5" key="2">
    <citation type="submission" date="2021-03" db="EMBL/GenBank/DDBJ databases">
        <title>Mucilaginibacter strains isolated from gold and copper mining confer multi heavy-metal resistance.</title>
        <authorList>
            <person name="Li Y."/>
        </authorList>
    </citation>
    <scope>NUCLEOTIDE SEQUENCE [LARGE SCALE GENOMIC DNA]</scope>
    <source>
        <strain evidence="3 5">P2-4</strain>
    </source>
</reference>
<protein>
    <submittedName>
        <fullName evidence="2">DUF4435 domain-containing protein</fullName>
    </submittedName>
</protein>
<feature type="domain" description="DUF4435" evidence="1">
    <location>
        <begin position="35"/>
        <end position="253"/>
    </location>
</feature>
<name>A0AAE6JI71_9SPHI</name>
<reference evidence="2 4" key="1">
    <citation type="submission" date="2019-08" db="EMBL/GenBank/DDBJ databases">
        <title>Comparative genome analysis confer to the adaptation heavy metal polluted environment.</title>
        <authorList>
            <person name="Li Y."/>
        </authorList>
    </citation>
    <scope>NUCLEOTIDE SEQUENCE [LARGE SCALE GENOMIC DNA]</scope>
    <source>
        <strain evidence="2 4">P2</strain>
    </source>
</reference>
<dbReference type="EMBL" id="CP043451">
    <property type="protein sequence ID" value="QEM05490.1"/>
    <property type="molecule type" value="Genomic_DNA"/>
</dbReference>
<sequence length="301" mass="36166">MNITSLKQNAFGPNYIYLKILQKYKFNSDESHFIFEGYEDQSFYFNFFQNWASNSVTYISMGKKHSIELYNKLDWTVYDKRRIIIFIDRDYSRILQETVPSDINIYETTYYSIENYIVNSFILRRLINEILHFHEEEVINRILQKFEQGYHQFFKSIKPILAWILIIRSHNLKANLNQIDLSRLFSINNQLFFLDQKVNRIEYLERVTNTQTPVIGLSIFKNWYNIIDDQSSTKLVIRGKFDSWYLITFFNKLNQYLRDSEGFESKVRTNVNLANAIEIIGPRTIIPERLDSFIKRLNINL</sequence>
<dbReference type="Proteomes" id="UP000250557">
    <property type="component" value="Chromosome"/>
</dbReference>
<evidence type="ECO:0000313" key="3">
    <source>
        <dbReference type="EMBL" id="QTE51986.1"/>
    </source>
</evidence>
<proteinExistence type="predicted"/>
<accession>A0AAE6JI71</accession>
<dbReference type="AlphaFoldDB" id="A0AAE6JI71"/>
<dbReference type="RefSeq" id="WP_112657626.1">
    <property type="nucleotide sequence ID" value="NZ_CP043451.1"/>
</dbReference>
<organism evidence="2 4">
    <name type="scientific">Mucilaginibacter rubeus</name>
    <dbReference type="NCBI Taxonomy" id="2027860"/>
    <lineage>
        <taxon>Bacteria</taxon>
        <taxon>Pseudomonadati</taxon>
        <taxon>Bacteroidota</taxon>
        <taxon>Sphingobacteriia</taxon>
        <taxon>Sphingobacteriales</taxon>
        <taxon>Sphingobacteriaceae</taxon>
        <taxon>Mucilaginibacter</taxon>
    </lineage>
</organism>
<dbReference type="Proteomes" id="UP000663940">
    <property type="component" value="Chromosome"/>
</dbReference>
<evidence type="ECO:0000313" key="5">
    <source>
        <dbReference type="Proteomes" id="UP000663940"/>
    </source>
</evidence>
<evidence type="ECO:0000313" key="4">
    <source>
        <dbReference type="Proteomes" id="UP000250557"/>
    </source>
</evidence>
<dbReference type="EMBL" id="CP071880">
    <property type="protein sequence ID" value="QTE51986.1"/>
    <property type="molecule type" value="Genomic_DNA"/>
</dbReference>
<dbReference type="Pfam" id="PF14491">
    <property type="entry name" value="DUF4435"/>
    <property type="match status" value="1"/>
</dbReference>
<evidence type="ECO:0000313" key="2">
    <source>
        <dbReference type="EMBL" id="QEM05490.1"/>
    </source>
</evidence>
<gene>
    <name evidence="2" type="ORF">DIU31_018930</name>
    <name evidence="3" type="ORF">J3L21_08560</name>
</gene>
<keyword evidence="5" id="KW-1185">Reference proteome</keyword>